<dbReference type="Proteomes" id="UP000239415">
    <property type="component" value="Unassembled WGS sequence"/>
</dbReference>
<feature type="compositionally biased region" description="Low complexity" evidence="1">
    <location>
        <begin position="361"/>
        <end position="373"/>
    </location>
</feature>
<dbReference type="OrthoDB" id="5171428at2"/>
<evidence type="ECO:0000259" key="3">
    <source>
        <dbReference type="Pfam" id="PF01757"/>
    </source>
</evidence>
<feature type="transmembrane region" description="Helical" evidence="2">
    <location>
        <begin position="309"/>
        <end position="329"/>
    </location>
</feature>
<keyword evidence="2" id="KW-0472">Membrane</keyword>
<dbReference type="RefSeq" id="WP_106320164.1">
    <property type="nucleotide sequence ID" value="NZ_BOMO01000071.1"/>
</dbReference>
<dbReference type="Pfam" id="PF01757">
    <property type="entry name" value="Acyl_transf_3"/>
    <property type="match status" value="1"/>
</dbReference>
<evidence type="ECO:0000256" key="2">
    <source>
        <dbReference type="SAM" id="Phobius"/>
    </source>
</evidence>
<proteinExistence type="predicted"/>
<dbReference type="GO" id="GO:0016747">
    <property type="term" value="F:acyltransferase activity, transferring groups other than amino-acyl groups"/>
    <property type="evidence" value="ECO:0007669"/>
    <property type="project" value="InterPro"/>
</dbReference>
<feature type="transmembrane region" description="Helical" evidence="2">
    <location>
        <begin position="70"/>
        <end position="88"/>
    </location>
</feature>
<protein>
    <submittedName>
        <fullName evidence="4">Peptidoglycan/LPS O-acetylase OafA/YrhL</fullName>
    </submittedName>
</protein>
<feature type="transmembrane region" description="Helical" evidence="2">
    <location>
        <begin position="273"/>
        <end position="294"/>
    </location>
</feature>
<feature type="transmembrane region" description="Helical" evidence="2">
    <location>
        <begin position="235"/>
        <end position="253"/>
    </location>
</feature>
<keyword evidence="5" id="KW-1185">Reference proteome</keyword>
<reference evidence="4 5" key="1">
    <citation type="submission" date="2018-03" db="EMBL/GenBank/DDBJ databases">
        <title>Genomic Encyclopedia of Archaeal and Bacterial Type Strains, Phase II (KMG-II): from individual species to whole genera.</title>
        <authorList>
            <person name="Goeker M."/>
        </authorList>
    </citation>
    <scope>NUCLEOTIDE SEQUENCE [LARGE SCALE GENOMIC DNA]</scope>
    <source>
        <strain evidence="4 5">DSM 43146</strain>
    </source>
</reference>
<dbReference type="InterPro" id="IPR002656">
    <property type="entry name" value="Acyl_transf_3_dom"/>
</dbReference>
<feature type="transmembrane region" description="Helical" evidence="2">
    <location>
        <begin position="204"/>
        <end position="223"/>
    </location>
</feature>
<feature type="domain" description="Acyltransferase 3" evidence="3">
    <location>
        <begin position="3"/>
        <end position="325"/>
    </location>
</feature>
<dbReference type="EMBL" id="PVMZ01000007">
    <property type="protein sequence ID" value="PRX20895.1"/>
    <property type="molecule type" value="Genomic_DNA"/>
</dbReference>
<keyword evidence="2" id="KW-1133">Transmembrane helix</keyword>
<feature type="compositionally biased region" description="Pro residues" evidence="1">
    <location>
        <begin position="345"/>
        <end position="360"/>
    </location>
</feature>
<evidence type="ECO:0000256" key="1">
    <source>
        <dbReference type="SAM" id="MobiDB-lite"/>
    </source>
</evidence>
<gene>
    <name evidence="4" type="ORF">CLV67_107172</name>
</gene>
<organism evidence="4 5">
    <name type="scientific">Actinoplanes italicus</name>
    <dbReference type="NCBI Taxonomy" id="113567"/>
    <lineage>
        <taxon>Bacteria</taxon>
        <taxon>Bacillati</taxon>
        <taxon>Actinomycetota</taxon>
        <taxon>Actinomycetes</taxon>
        <taxon>Micromonosporales</taxon>
        <taxon>Micromonosporaceae</taxon>
        <taxon>Actinoplanes</taxon>
    </lineage>
</organism>
<evidence type="ECO:0000313" key="4">
    <source>
        <dbReference type="EMBL" id="PRX20895.1"/>
    </source>
</evidence>
<accession>A0A2T0KCB6</accession>
<comment type="caution">
    <text evidence="4">The sequence shown here is derived from an EMBL/GenBank/DDBJ whole genome shotgun (WGS) entry which is preliminary data.</text>
</comment>
<feature type="transmembrane region" description="Helical" evidence="2">
    <location>
        <begin position="25"/>
        <end position="50"/>
    </location>
</feature>
<feature type="compositionally biased region" description="Basic and acidic residues" evidence="1">
    <location>
        <begin position="394"/>
        <end position="405"/>
    </location>
</feature>
<evidence type="ECO:0000313" key="5">
    <source>
        <dbReference type="Proteomes" id="UP000239415"/>
    </source>
</evidence>
<feature type="region of interest" description="Disordered" evidence="1">
    <location>
        <begin position="343"/>
        <end position="467"/>
    </location>
</feature>
<sequence length="467" mass="49939">MRNRYLDTLRAAAIVRVVVYHHFGWAWLSVVFPAMGVMFAVAGSLTAASLDRRAARPVVVSRLRRLLPPVWLLGLMAVPAMLGAGWAAETDGQHPFRPAELGFWLLPLGDPPGSDAAAFVWDALWYVRTYLWLVLLSPLLYPLFKKIGWPLLAVPLLGMAMLEHGDFGMPAPVESALWDLTTYGACWLAGFAHRDGRLRRLHPALTVLAACALGGLGLYWLVQGHAEVGWDLNEASEAQAVYSLAAVLLLLRWEPASDPLARLRPVANLVSGLNSRAVTIYLWHGVAIAAVWPVLERTGLDDLGRFEDFATLAVTAALTAVLVAMFGWAEDLAAGRRPRLWPATPAAPPSAPAPASPSAPPSASASSSASPRHAAPPAPAPRRAERLPAGWPETPREALSDREVATQRITPHRLARDMPVAGRPPAAAGGGAPHTGPQGAPWAGYAPPTQPGGHPLPLRFTGHDDAT</sequence>
<name>A0A2T0KCB6_9ACTN</name>
<dbReference type="AlphaFoldDB" id="A0A2T0KCB6"/>
<keyword evidence="2" id="KW-0812">Transmembrane</keyword>